<feature type="domain" description="HTH tetR-type" evidence="5">
    <location>
        <begin position="18"/>
        <end position="78"/>
    </location>
</feature>
<evidence type="ECO:0000256" key="3">
    <source>
        <dbReference type="ARBA" id="ARBA00023163"/>
    </source>
</evidence>
<keyword evidence="2 4" id="KW-0238">DNA-binding</keyword>
<accession>A0ABY8VVU7</accession>
<sequence>MATAEATVTTTAKPIGKDKVSAAVLEAASQLFAQKGPAATSIREVASRAGVNHGLLHRHFGSKHQLLAATLQHLADSAAALRASGAERAELEAAYEFQARVMVRSTLDGFPVEELQQRFPGMEAFLKQVQADHSDDRTARLLAAHGMALQVGWGLLGPTLRVAFGLQDLDDTEIRAAVAEQIAKIIAAE</sequence>
<dbReference type="EMBL" id="CP126981">
    <property type="protein sequence ID" value="WIM86787.1"/>
    <property type="molecule type" value="Genomic_DNA"/>
</dbReference>
<evidence type="ECO:0000313" key="6">
    <source>
        <dbReference type="EMBL" id="WIM86787.1"/>
    </source>
</evidence>
<dbReference type="RefSeq" id="WP_285186292.1">
    <property type="nucleotide sequence ID" value="NZ_CP126981.1"/>
</dbReference>
<dbReference type="InterPro" id="IPR023772">
    <property type="entry name" value="DNA-bd_HTH_TetR-type_CS"/>
</dbReference>
<dbReference type="Gene3D" id="1.10.357.10">
    <property type="entry name" value="Tetracycline Repressor, domain 2"/>
    <property type="match status" value="1"/>
</dbReference>
<evidence type="ECO:0000256" key="4">
    <source>
        <dbReference type="PROSITE-ProRule" id="PRU00335"/>
    </source>
</evidence>
<dbReference type="InterPro" id="IPR009057">
    <property type="entry name" value="Homeodomain-like_sf"/>
</dbReference>
<feature type="DNA-binding region" description="H-T-H motif" evidence="4">
    <location>
        <begin position="41"/>
        <end position="60"/>
    </location>
</feature>
<dbReference type="InterPro" id="IPR050109">
    <property type="entry name" value="HTH-type_TetR-like_transc_reg"/>
</dbReference>
<dbReference type="Pfam" id="PF00440">
    <property type="entry name" value="TetR_N"/>
    <property type="match status" value="1"/>
</dbReference>
<dbReference type="Proteomes" id="UP001236585">
    <property type="component" value="Chromosome"/>
</dbReference>
<protein>
    <submittedName>
        <fullName evidence="6">TetR/AcrR family transcriptional regulator</fullName>
    </submittedName>
</protein>
<dbReference type="PROSITE" id="PS50977">
    <property type="entry name" value="HTH_TETR_2"/>
    <property type="match status" value="1"/>
</dbReference>
<evidence type="ECO:0000313" key="7">
    <source>
        <dbReference type="Proteomes" id="UP001236585"/>
    </source>
</evidence>
<keyword evidence="1" id="KW-0805">Transcription regulation</keyword>
<dbReference type="PANTHER" id="PTHR30055:SF234">
    <property type="entry name" value="HTH-TYPE TRANSCRIPTIONAL REGULATOR BETI"/>
    <property type="match status" value="1"/>
</dbReference>
<keyword evidence="7" id="KW-1185">Reference proteome</keyword>
<dbReference type="PROSITE" id="PS01081">
    <property type="entry name" value="HTH_TETR_1"/>
    <property type="match status" value="1"/>
</dbReference>
<reference evidence="6 7" key="1">
    <citation type="journal article" date="2023" name="Microbiol. Resour. Announc.">
        <title>Complete Genome Sequence of Mycobacterium wuenschmanii, a novel Nontuberculous Mycobacterium Isolated from a captive population of Amazon Milk Frogs.</title>
        <authorList>
            <person name="Hicks J."/>
            <person name="Zeineldin M."/>
            <person name="Ward H."/>
            <person name="Wuenschmann A."/>
            <person name="Camp P."/>
            <person name="Farrell D."/>
            <person name="Lehman K."/>
            <person name="Thacker T."/>
            <person name="Cuthbert E."/>
        </authorList>
    </citation>
    <scope>NUCLEOTIDE SEQUENCE [LARGE SCALE GENOMIC DNA]</scope>
    <source>
        <strain evidence="6 7">Wuenschmanii</strain>
    </source>
</reference>
<dbReference type="PRINTS" id="PR00455">
    <property type="entry name" value="HTHTETR"/>
</dbReference>
<dbReference type="InterPro" id="IPR001647">
    <property type="entry name" value="HTH_TetR"/>
</dbReference>
<evidence type="ECO:0000256" key="1">
    <source>
        <dbReference type="ARBA" id="ARBA00023015"/>
    </source>
</evidence>
<proteinExistence type="predicted"/>
<organism evidence="6 7">
    <name type="scientific">Candidatus Mycobacterium wuenschmannii</name>
    <dbReference type="NCBI Taxonomy" id="3027808"/>
    <lineage>
        <taxon>Bacteria</taxon>
        <taxon>Bacillati</taxon>
        <taxon>Actinomycetota</taxon>
        <taxon>Actinomycetes</taxon>
        <taxon>Mycobacteriales</taxon>
        <taxon>Mycobacteriaceae</taxon>
        <taxon>Mycobacterium</taxon>
    </lineage>
</organism>
<evidence type="ECO:0000256" key="2">
    <source>
        <dbReference type="ARBA" id="ARBA00023125"/>
    </source>
</evidence>
<evidence type="ECO:0000259" key="5">
    <source>
        <dbReference type="PROSITE" id="PS50977"/>
    </source>
</evidence>
<dbReference type="PANTHER" id="PTHR30055">
    <property type="entry name" value="HTH-TYPE TRANSCRIPTIONAL REGULATOR RUTR"/>
    <property type="match status" value="1"/>
</dbReference>
<dbReference type="SUPFAM" id="SSF46689">
    <property type="entry name" value="Homeodomain-like"/>
    <property type="match status" value="1"/>
</dbReference>
<name>A0ABY8VVU7_9MYCO</name>
<gene>
    <name evidence="6" type="ORF">PT015_18130</name>
</gene>
<keyword evidence="3" id="KW-0804">Transcription</keyword>